<sequence>MAHGSEHGRDLFSRETRDAFLRYLKDHPNSRRVSQSEQSNIRAWLTNPERRPASQQDFSRRHYIQKTFAWDTDRQVLVAVAKGGKENRDVVIEENIVDTVELVHTNNGHSGWDATWKGISTSYHGILRADVIFLLKQCQVCAGNPRKRPKGQTKPGSDSLDEGPSNLFSIDVLRDLVSDILPEEGAVGTGDDGLLMGHST</sequence>
<dbReference type="EMBL" id="JAGTJS010000006">
    <property type="protein sequence ID" value="KAH7266071.1"/>
    <property type="molecule type" value="Genomic_DNA"/>
</dbReference>
<protein>
    <recommendedName>
        <fullName evidence="4">Integrase zinc-binding domain-containing protein</fullName>
    </recommendedName>
</protein>
<proteinExistence type="predicted"/>
<evidence type="ECO:0000256" key="1">
    <source>
        <dbReference type="SAM" id="MobiDB-lite"/>
    </source>
</evidence>
<gene>
    <name evidence="2" type="ORF">B0J15DRAFT_238017</name>
</gene>
<dbReference type="AlphaFoldDB" id="A0A9P9HZ69"/>
<dbReference type="Proteomes" id="UP000736672">
    <property type="component" value="Unassembled WGS sequence"/>
</dbReference>
<dbReference type="OrthoDB" id="4955652at2759"/>
<organism evidence="2 3">
    <name type="scientific">Fusarium solani</name>
    <name type="common">Filamentous fungus</name>
    <dbReference type="NCBI Taxonomy" id="169388"/>
    <lineage>
        <taxon>Eukaryota</taxon>
        <taxon>Fungi</taxon>
        <taxon>Dikarya</taxon>
        <taxon>Ascomycota</taxon>
        <taxon>Pezizomycotina</taxon>
        <taxon>Sordariomycetes</taxon>
        <taxon>Hypocreomycetidae</taxon>
        <taxon>Hypocreales</taxon>
        <taxon>Nectriaceae</taxon>
        <taxon>Fusarium</taxon>
        <taxon>Fusarium solani species complex</taxon>
    </lineage>
</organism>
<evidence type="ECO:0000313" key="3">
    <source>
        <dbReference type="Proteomes" id="UP000736672"/>
    </source>
</evidence>
<feature type="region of interest" description="Disordered" evidence="1">
    <location>
        <begin position="144"/>
        <end position="164"/>
    </location>
</feature>
<accession>A0A9P9HZ69</accession>
<name>A0A9P9HZ69_FUSSL</name>
<keyword evidence="3" id="KW-1185">Reference proteome</keyword>
<reference evidence="2" key="1">
    <citation type="journal article" date="2021" name="Nat. Commun.">
        <title>Genetic determinants of endophytism in the Arabidopsis root mycobiome.</title>
        <authorList>
            <person name="Mesny F."/>
            <person name="Miyauchi S."/>
            <person name="Thiergart T."/>
            <person name="Pickel B."/>
            <person name="Atanasova L."/>
            <person name="Karlsson M."/>
            <person name="Huettel B."/>
            <person name="Barry K.W."/>
            <person name="Haridas S."/>
            <person name="Chen C."/>
            <person name="Bauer D."/>
            <person name="Andreopoulos W."/>
            <person name="Pangilinan J."/>
            <person name="LaButti K."/>
            <person name="Riley R."/>
            <person name="Lipzen A."/>
            <person name="Clum A."/>
            <person name="Drula E."/>
            <person name="Henrissat B."/>
            <person name="Kohler A."/>
            <person name="Grigoriev I.V."/>
            <person name="Martin F.M."/>
            <person name="Hacquard S."/>
        </authorList>
    </citation>
    <scope>NUCLEOTIDE SEQUENCE</scope>
    <source>
        <strain evidence="2">FSSC 5 MPI-SDFR-AT-0091</strain>
    </source>
</reference>
<evidence type="ECO:0008006" key="4">
    <source>
        <dbReference type="Google" id="ProtNLM"/>
    </source>
</evidence>
<evidence type="ECO:0000313" key="2">
    <source>
        <dbReference type="EMBL" id="KAH7266071.1"/>
    </source>
</evidence>
<comment type="caution">
    <text evidence="2">The sequence shown here is derived from an EMBL/GenBank/DDBJ whole genome shotgun (WGS) entry which is preliminary data.</text>
</comment>